<accession>A0ABS7J479</accession>
<proteinExistence type="predicted"/>
<gene>
    <name evidence="1" type="ORF">K3152_08290</name>
</gene>
<dbReference type="Proteomes" id="UP000783253">
    <property type="component" value="Unassembled WGS sequence"/>
</dbReference>
<organism evidence="1 2">
    <name type="scientific">Qipengyuania polymorpha</name>
    <dbReference type="NCBI Taxonomy" id="2867234"/>
    <lineage>
        <taxon>Bacteria</taxon>
        <taxon>Pseudomonadati</taxon>
        <taxon>Pseudomonadota</taxon>
        <taxon>Alphaproteobacteria</taxon>
        <taxon>Sphingomonadales</taxon>
        <taxon>Erythrobacteraceae</taxon>
        <taxon>Qipengyuania</taxon>
    </lineage>
</organism>
<comment type="caution">
    <text evidence="1">The sequence shown here is derived from an EMBL/GenBank/DDBJ whole genome shotgun (WGS) entry which is preliminary data.</text>
</comment>
<dbReference type="EMBL" id="JAIGNK010000002">
    <property type="protein sequence ID" value="MBX7458243.1"/>
    <property type="molecule type" value="Genomic_DNA"/>
</dbReference>
<evidence type="ECO:0000313" key="1">
    <source>
        <dbReference type="EMBL" id="MBX7458243.1"/>
    </source>
</evidence>
<reference evidence="1 2" key="1">
    <citation type="submission" date="2021-08" db="EMBL/GenBank/DDBJ databases">
        <title>Comparative Genomics Analysis of the Genus Qipengyuania Reveals Extensive Genetic Diversity and Metabolic Versatility, Including the Description of Fifteen Novel Species.</title>
        <authorList>
            <person name="Liu Y."/>
        </authorList>
    </citation>
    <scope>NUCLEOTIDE SEQUENCE [LARGE SCALE GENOMIC DNA]</scope>
    <source>
        <strain evidence="1 2">1NDH17</strain>
    </source>
</reference>
<protein>
    <submittedName>
        <fullName evidence="1">Uncharacterized protein</fullName>
    </submittedName>
</protein>
<keyword evidence="2" id="KW-1185">Reference proteome</keyword>
<dbReference type="RefSeq" id="WP_221573616.1">
    <property type="nucleotide sequence ID" value="NZ_JAIGNK010000002.1"/>
</dbReference>
<name>A0ABS7J479_9SPHN</name>
<sequence>MKLDALAGLIALMPLALGPLPASDRTITASLCNGGSIEIPLRREAPPEPPCAAKACHSASCRKRFDLAQ</sequence>
<evidence type="ECO:0000313" key="2">
    <source>
        <dbReference type="Proteomes" id="UP000783253"/>
    </source>
</evidence>